<gene>
    <name evidence="3" type="primary">AVEN_163562_1</name>
    <name evidence="3" type="ORF">TNCT_646521</name>
</gene>
<comment type="caution">
    <text evidence="3">The sequence shown here is derived from an EMBL/GenBank/DDBJ whole genome shotgun (WGS) entry which is preliminary data.</text>
</comment>
<reference evidence="3" key="1">
    <citation type="submission" date="2020-07" db="EMBL/GenBank/DDBJ databases">
        <title>Multicomponent nature underlies the extraordinary mechanical properties of spider dragline silk.</title>
        <authorList>
            <person name="Kono N."/>
            <person name="Nakamura H."/>
            <person name="Mori M."/>
            <person name="Yoshida Y."/>
            <person name="Ohtoshi R."/>
            <person name="Malay A.D."/>
            <person name="Moran D.A.P."/>
            <person name="Tomita M."/>
            <person name="Numata K."/>
            <person name="Arakawa K."/>
        </authorList>
    </citation>
    <scope>NUCLEOTIDE SEQUENCE</scope>
</reference>
<keyword evidence="1" id="KW-0472">Membrane</keyword>
<dbReference type="GO" id="GO:0016239">
    <property type="term" value="P:positive regulation of macroautophagy"/>
    <property type="evidence" value="ECO:0007669"/>
    <property type="project" value="TreeGrafter"/>
</dbReference>
<name>A0A8X6HM24_TRICU</name>
<dbReference type="GO" id="GO:0002218">
    <property type="term" value="P:activation of innate immune response"/>
    <property type="evidence" value="ECO:0007669"/>
    <property type="project" value="InterPro"/>
</dbReference>
<keyword evidence="4" id="KW-1185">Reference proteome</keyword>
<keyword evidence="1" id="KW-0812">Transmembrane</keyword>
<dbReference type="GO" id="GO:0032481">
    <property type="term" value="P:positive regulation of type I interferon production"/>
    <property type="evidence" value="ECO:0007669"/>
    <property type="project" value="InterPro"/>
</dbReference>
<dbReference type="GO" id="GO:0045087">
    <property type="term" value="P:innate immune response"/>
    <property type="evidence" value="ECO:0007669"/>
    <property type="project" value="TreeGrafter"/>
</dbReference>
<dbReference type="InterPro" id="IPR055432">
    <property type="entry name" value="STING_LBD"/>
</dbReference>
<dbReference type="GO" id="GO:0035438">
    <property type="term" value="F:cyclic-di-GMP binding"/>
    <property type="evidence" value="ECO:0007669"/>
    <property type="project" value="TreeGrafter"/>
</dbReference>
<dbReference type="AlphaFoldDB" id="A0A8X6HM24"/>
<accession>A0A8X6HM24</accession>
<keyword evidence="1" id="KW-1133">Transmembrane helix</keyword>
<dbReference type="InterPro" id="IPR029158">
    <property type="entry name" value="STING"/>
</dbReference>
<dbReference type="InterPro" id="IPR038623">
    <property type="entry name" value="STING_C_sf"/>
</dbReference>
<feature type="domain" description="STING ligand-binding" evidence="2">
    <location>
        <begin position="169"/>
        <end position="304"/>
    </location>
</feature>
<protein>
    <recommendedName>
        <fullName evidence="2">STING ligand-binding domain-containing protein</fullName>
    </recommendedName>
</protein>
<dbReference type="Proteomes" id="UP000887116">
    <property type="component" value="Unassembled WGS sequence"/>
</dbReference>
<feature type="transmembrane region" description="Helical" evidence="1">
    <location>
        <begin position="97"/>
        <end position="115"/>
    </location>
</feature>
<evidence type="ECO:0000313" key="3">
    <source>
        <dbReference type="EMBL" id="GFR26204.1"/>
    </source>
</evidence>
<dbReference type="EMBL" id="BMAO01018822">
    <property type="protein sequence ID" value="GFR26204.1"/>
    <property type="molecule type" value="Genomic_DNA"/>
</dbReference>
<proteinExistence type="predicted"/>
<feature type="transmembrane region" description="Helical" evidence="1">
    <location>
        <begin position="54"/>
        <end position="77"/>
    </location>
</feature>
<evidence type="ECO:0000256" key="1">
    <source>
        <dbReference type="SAM" id="Phobius"/>
    </source>
</evidence>
<dbReference type="GO" id="GO:0005776">
    <property type="term" value="C:autophagosome"/>
    <property type="evidence" value="ECO:0007669"/>
    <property type="project" value="TreeGrafter"/>
</dbReference>
<organism evidence="3 4">
    <name type="scientific">Trichonephila clavata</name>
    <name type="common">Joro spider</name>
    <name type="synonym">Nephila clavata</name>
    <dbReference type="NCBI Taxonomy" id="2740835"/>
    <lineage>
        <taxon>Eukaryota</taxon>
        <taxon>Metazoa</taxon>
        <taxon>Ecdysozoa</taxon>
        <taxon>Arthropoda</taxon>
        <taxon>Chelicerata</taxon>
        <taxon>Arachnida</taxon>
        <taxon>Araneae</taxon>
        <taxon>Araneomorphae</taxon>
        <taxon>Entelegynae</taxon>
        <taxon>Araneoidea</taxon>
        <taxon>Nephilidae</taxon>
        <taxon>Trichonephila</taxon>
    </lineage>
</organism>
<dbReference type="PANTHER" id="PTHR34339:SF1">
    <property type="entry name" value="STIMULATOR OF INTERFERON GENES PROTEIN"/>
    <property type="match status" value="1"/>
</dbReference>
<dbReference type="GO" id="GO:0061709">
    <property type="term" value="P:reticulophagy"/>
    <property type="evidence" value="ECO:0007669"/>
    <property type="project" value="TreeGrafter"/>
</dbReference>
<feature type="transmembrane region" description="Helical" evidence="1">
    <location>
        <begin position="127"/>
        <end position="147"/>
    </location>
</feature>
<evidence type="ECO:0000313" key="4">
    <source>
        <dbReference type="Proteomes" id="UP000887116"/>
    </source>
</evidence>
<dbReference type="GO" id="GO:0005789">
    <property type="term" value="C:endoplasmic reticulum membrane"/>
    <property type="evidence" value="ECO:0007669"/>
    <property type="project" value="TreeGrafter"/>
</dbReference>
<evidence type="ECO:0000259" key="2">
    <source>
        <dbReference type="Pfam" id="PF15009"/>
    </source>
</evidence>
<dbReference type="PANTHER" id="PTHR34339">
    <property type="entry name" value="STIMULATOR OF INTERFERON GENES PROTEIN"/>
    <property type="match status" value="1"/>
</dbReference>
<sequence length="340" mass="39057">MSAGIRKTDITKKYRIIFFCGTFVVLCILCLLLLKLHGNLTSELNFNDVTSILFILTIIALTVIIRLVFMFGMEYHFSFEKNNAFFQQLQEHVTHELPLWALCVVCNLGFVNLWFETEKFEITIANAVKYTFIISISAFLASLDLLLDYDDYELACSQNMEKSIGAFWAYGAYTSFYEKILFDIIQRMAEFEKENDVKFLVKKLVLICPLSNNTTGSIDNKDSEIFKKGNLRPVIDDQGANLDRKLKTTVYCIGDDQSRLCIAAEMPSPLATLWEARKMMNDAVLKYHRDCFICTLKNLLKSYPCIILEYDDIKQTPSESLHDFLLSSLNLQDKISAKEV</sequence>
<dbReference type="Gene3D" id="3.40.50.12100">
    <property type="entry name" value="Stimulator of interferon genes protein"/>
    <property type="match status" value="1"/>
</dbReference>
<dbReference type="GO" id="GO:0000045">
    <property type="term" value="P:autophagosome assembly"/>
    <property type="evidence" value="ECO:0007669"/>
    <property type="project" value="TreeGrafter"/>
</dbReference>
<feature type="transmembrane region" description="Helical" evidence="1">
    <location>
        <begin position="16"/>
        <end position="34"/>
    </location>
</feature>
<dbReference type="GO" id="GO:0061507">
    <property type="term" value="F:2',3'-cyclic GMP-AMP binding"/>
    <property type="evidence" value="ECO:0007669"/>
    <property type="project" value="TreeGrafter"/>
</dbReference>
<dbReference type="OrthoDB" id="6053839at2759"/>
<dbReference type="Pfam" id="PF15009">
    <property type="entry name" value="STING_LBD"/>
    <property type="match status" value="1"/>
</dbReference>